<organism evidence="2">
    <name type="scientific">Flexilinea flocculi</name>
    <dbReference type="NCBI Taxonomy" id="1678840"/>
    <lineage>
        <taxon>Bacteria</taxon>
        <taxon>Bacillati</taxon>
        <taxon>Chloroflexota</taxon>
        <taxon>Anaerolineae</taxon>
        <taxon>Anaerolineales</taxon>
        <taxon>Anaerolineaceae</taxon>
        <taxon>Flexilinea</taxon>
    </lineage>
</organism>
<dbReference type="PROSITE" id="PS50994">
    <property type="entry name" value="INTEGRASE"/>
    <property type="match status" value="1"/>
</dbReference>
<feature type="domain" description="Integrase catalytic" evidence="1">
    <location>
        <begin position="166"/>
        <end position="332"/>
    </location>
</feature>
<dbReference type="EMBL" id="DF968180">
    <property type="protein sequence ID" value="GAP39918.1"/>
    <property type="molecule type" value="Genomic_DNA"/>
</dbReference>
<dbReference type="AlphaFoldDB" id="A0A0K8PB83"/>
<dbReference type="InterPro" id="IPR001584">
    <property type="entry name" value="Integrase_cat-core"/>
</dbReference>
<protein>
    <submittedName>
        <fullName evidence="2">Protein containing integrase core domain</fullName>
    </submittedName>
</protein>
<evidence type="ECO:0000313" key="3">
    <source>
        <dbReference type="Proteomes" id="UP000053370"/>
    </source>
</evidence>
<evidence type="ECO:0000259" key="1">
    <source>
        <dbReference type="PROSITE" id="PS50994"/>
    </source>
</evidence>
<dbReference type="GO" id="GO:0015074">
    <property type="term" value="P:DNA integration"/>
    <property type="evidence" value="ECO:0007669"/>
    <property type="project" value="InterPro"/>
</dbReference>
<dbReference type="Gene3D" id="3.30.420.10">
    <property type="entry name" value="Ribonuclease H-like superfamily/Ribonuclease H"/>
    <property type="match status" value="1"/>
</dbReference>
<evidence type="ECO:0000313" key="2">
    <source>
        <dbReference type="EMBL" id="GAP39918.1"/>
    </source>
</evidence>
<accession>A0A0K8PB83</accession>
<dbReference type="Proteomes" id="UP000053370">
    <property type="component" value="Unassembled WGS sequence"/>
</dbReference>
<name>A0A0K8PB83_9CHLR</name>
<dbReference type="InterPro" id="IPR012337">
    <property type="entry name" value="RNaseH-like_sf"/>
</dbReference>
<reference evidence="2" key="1">
    <citation type="journal article" date="2015" name="Genome Announc.">
        <title>Draft Genome Sequence of Anaerolineae Strain TC1, a Novel Isolate from a Methanogenic Wastewater Treatment System.</title>
        <authorList>
            <person name="Matsuura N."/>
            <person name="Tourlousse D.M."/>
            <person name="Sun L."/>
            <person name="Toyonaga M."/>
            <person name="Kuroda K."/>
            <person name="Ohashi A."/>
            <person name="Cruz R."/>
            <person name="Yamaguchi T."/>
            <person name="Sekiguchi Y."/>
        </authorList>
    </citation>
    <scope>NUCLEOTIDE SEQUENCE [LARGE SCALE GENOMIC DNA]</scope>
    <source>
        <strain evidence="2">TC1</strain>
    </source>
</reference>
<dbReference type="InterPro" id="IPR036397">
    <property type="entry name" value="RNaseH_sf"/>
</dbReference>
<proteinExistence type="predicted"/>
<keyword evidence="3" id="KW-1185">Reference proteome</keyword>
<dbReference type="PATRIC" id="fig|1678840.3.peg.1046"/>
<dbReference type="SUPFAM" id="SSF53098">
    <property type="entry name" value="Ribonuclease H-like"/>
    <property type="match status" value="1"/>
</dbReference>
<gene>
    <name evidence="2" type="ORF">ATC1_12456</name>
</gene>
<dbReference type="GO" id="GO:0003676">
    <property type="term" value="F:nucleic acid binding"/>
    <property type="evidence" value="ECO:0007669"/>
    <property type="project" value="InterPro"/>
</dbReference>
<dbReference type="RefSeq" id="WP_062278751.1">
    <property type="nucleotide sequence ID" value="NZ_DF968180.1"/>
</dbReference>
<sequence>MGNKMSKKSRLELATQIQSRYLKANNGVKGKILDEFVESTGYHRKTAIRLLHSDLRPKTFKKRPGRKKKYPREIIKKLERLYEISNYICGQRLQPYISELIDILERCNEMYFTSEEKRLLTEMSSATINRNLREYKKNHQGKGKTMTKPGGLLKKQIAIRTGMDWDDNRPGFLEIDLVAHCGQSAAGAFFYTLTATDVCTGWTDNFILRNKSKEAVVEVMTLLESLLPYPILGIDSDNGSEFINHLLFDYCNNQERKIIFTRSRPYRKNDQAHVEQKNWAVVRRLLGYNRFYTPDHFSLIQRIYQLNHVFNNFFQPVRKTIARPDKDAGVFSPKYESAKTPYRRILLQSGVLSIPKKASLVNLYIASNPVKILAEINDLLRILAETSSYQTK</sequence>